<dbReference type="InterPro" id="IPR008499">
    <property type="entry name" value="Leg1"/>
</dbReference>
<comment type="caution">
    <text evidence="7">The sequence shown here is derived from an EMBL/GenBank/DDBJ whole genome shotgun (WGS) entry which is preliminary data.</text>
</comment>
<name>A0A9W9YA10_9CNID</name>
<dbReference type="AlphaFoldDB" id="A0A9W9YA10"/>
<feature type="chain" id="PRO_5040976867" description="Protein LEG1 homolog" evidence="6">
    <location>
        <begin position="26"/>
        <end position="375"/>
    </location>
</feature>
<keyword evidence="5" id="KW-0325">Glycoprotein</keyword>
<evidence type="ECO:0000256" key="5">
    <source>
        <dbReference type="ARBA" id="ARBA00023180"/>
    </source>
</evidence>
<sequence length="375" mass="42555">MSSCLSCFAGLICMVISLLSTPASSQTDAVQGHYPPGWWDAPGSFDDFPVADVDGEKMTIIDPWVYLQRMGMFKLMVQHTQGYFNSWGYNNTGNLLWGLPLQFGWQMSSGRLRDMAVADNQRCSSESRCVSPNSWWADMNYYLSVLPFLGALNAGVFSPLKHTVHIAKPANVSDKVEQKFCTSIEECSVNHLDIIRGWTEFFERVKVDATQQSPSIDPDQDATIALLWKAHTTSILKAQPLFTEEVNLLSLPERKFGEGWALLVEFIAATHFETDLNNTADQQINLPPRILKSDDKVPFIRDFTPAQNRVLMAIDFFHSTNDDTKGLLLKFWRRAMCSPEGRKIGRDLMENIVEHPLITIRELFKLLWGLFKYPC</sequence>
<dbReference type="EMBL" id="MU827797">
    <property type="protein sequence ID" value="KAJ7328198.1"/>
    <property type="molecule type" value="Genomic_DNA"/>
</dbReference>
<evidence type="ECO:0000256" key="4">
    <source>
        <dbReference type="ARBA" id="ARBA00022729"/>
    </source>
</evidence>
<dbReference type="GO" id="GO:0005615">
    <property type="term" value="C:extracellular space"/>
    <property type="evidence" value="ECO:0007669"/>
    <property type="project" value="TreeGrafter"/>
</dbReference>
<evidence type="ECO:0000256" key="6">
    <source>
        <dbReference type="SAM" id="SignalP"/>
    </source>
</evidence>
<comment type="similarity">
    <text evidence="2">Belongs to the LEG1 family.</text>
</comment>
<evidence type="ECO:0008006" key="9">
    <source>
        <dbReference type="Google" id="ProtNLM"/>
    </source>
</evidence>
<accession>A0A9W9YA10</accession>
<organism evidence="7 8">
    <name type="scientific">Desmophyllum pertusum</name>
    <dbReference type="NCBI Taxonomy" id="174260"/>
    <lineage>
        <taxon>Eukaryota</taxon>
        <taxon>Metazoa</taxon>
        <taxon>Cnidaria</taxon>
        <taxon>Anthozoa</taxon>
        <taxon>Hexacorallia</taxon>
        <taxon>Scleractinia</taxon>
        <taxon>Caryophylliina</taxon>
        <taxon>Caryophylliidae</taxon>
        <taxon>Desmophyllum</taxon>
    </lineage>
</organism>
<dbReference type="PANTHER" id="PTHR18820:SF1">
    <property type="entry name" value="PROTEIN LEG1 HOMOLOG"/>
    <property type="match status" value="1"/>
</dbReference>
<reference evidence="7" key="1">
    <citation type="submission" date="2023-01" db="EMBL/GenBank/DDBJ databases">
        <title>Genome assembly of the deep-sea coral Lophelia pertusa.</title>
        <authorList>
            <person name="Herrera S."/>
            <person name="Cordes E."/>
        </authorList>
    </citation>
    <scope>NUCLEOTIDE SEQUENCE</scope>
    <source>
        <strain evidence="7">USNM1676648</strain>
        <tissue evidence="7">Polyp</tissue>
    </source>
</reference>
<evidence type="ECO:0000256" key="3">
    <source>
        <dbReference type="ARBA" id="ARBA00022525"/>
    </source>
</evidence>
<evidence type="ECO:0000313" key="8">
    <source>
        <dbReference type="Proteomes" id="UP001163046"/>
    </source>
</evidence>
<dbReference type="PANTHER" id="PTHR18820">
    <property type="entry name" value="LEG1"/>
    <property type="match status" value="1"/>
</dbReference>
<keyword evidence="4 6" id="KW-0732">Signal</keyword>
<gene>
    <name evidence="7" type="ORF">OS493_025075</name>
</gene>
<comment type="subcellular location">
    <subcellularLocation>
        <location evidence="1">Secreted</location>
    </subcellularLocation>
</comment>
<proteinExistence type="inferred from homology"/>
<evidence type="ECO:0000256" key="2">
    <source>
        <dbReference type="ARBA" id="ARBA00009122"/>
    </source>
</evidence>
<evidence type="ECO:0000313" key="7">
    <source>
        <dbReference type="EMBL" id="KAJ7328198.1"/>
    </source>
</evidence>
<dbReference type="Proteomes" id="UP001163046">
    <property type="component" value="Unassembled WGS sequence"/>
</dbReference>
<dbReference type="Pfam" id="PF05612">
    <property type="entry name" value="Leg1"/>
    <property type="match status" value="1"/>
</dbReference>
<dbReference type="OrthoDB" id="17046at2759"/>
<evidence type="ECO:0000256" key="1">
    <source>
        <dbReference type="ARBA" id="ARBA00004613"/>
    </source>
</evidence>
<keyword evidence="3" id="KW-0964">Secreted</keyword>
<protein>
    <recommendedName>
        <fullName evidence="9">Protein LEG1 homolog</fullName>
    </recommendedName>
</protein>
<keyword evidence="8" id="KW-1185">Reference proteome</keyword>
<feature type="signal peptide" evidence="6">
    <location>
        <begin position="1"/>
        <end position="25"/>
    </location>
</feature>